<dbReference type="AlphaFoldDB" id="A0AB32XA34"/>
<evidence type="ECO:0000313" key="3">
    <source>
        <dbReference type="Proteomes" id="UP000007473"/>
    </source>
</evidence>
<dbReference type="SUPFAM" id="SSF55174">
    <property type="entry name" value="Alpha-L RNA-binding motif"/>
    <property type="match status" value="1"/>
</dbReference>
<dbReference type="KEGG" id="mfm:MfeM64YM_0003"/>
<dbReference type="PROSITE" id="PS50889">
    <property type="entry name" value="S4"/>
    <property type="match status" value="1"/>
</dbReference>
<keyword evidence="1" id="KW-0694">RNA-binding</keyword>
<dbReference type="Pfam" id="PF13275">
    <property type="entry name" value="S4_2"/>
    <property type="match status" value="1"/>
</dbReference>
<dbReference type="Gene3D" id="3.10.290.10">
    <property type="entry name" value="RNA-binding S4 domain"/>
    <property type="match status" value="1"/>
</dbReference>
<gene>
    <name evidence="2" type="primary">yaaA</name>
    <name evidence="2" type="ordered locus">MfeM64YM_0003</name>
</gene>
<sequence>MNNEIYLKDDVITLGQLLKKIGLIDTGGSAKGYLLSNKILINNRTPNGRSAKVKIGDIVWINNKVFMIKKLEK</sequence>
<dbReference type="Proteomes" id="UP000007473">
    <property type="component" value="Chromosome"/>
</dbReference>
<dbReference type="EMBL" id="CP002458">
    <property type="protein sequence ID" value="ADV34015.1"/>
    <property type="molecule type" value="Genomic_DNA"/>
</dbReference>
<name>A0AB32XA34_MYCFM</name>
<evidence type="ECO:0000313" key="2">
    <source>
        <dbReference type="EMBL" id="ADV34015.1"/>
    </source>
</evidence>
<proteinExistence type="predicted"/>
<protein>
    <submittedName>
        <fullName evidence="2">S4-like RNA-binding protein</fullName>
    </submittedName>
</protein>
<dbReference type="InterPro" id="IPR036986">
    <property type="entry name" value="S4_RNA-bd_sf"/>
</dbReference>
<dbReference type="RefSeq" id="WP_013526579.1">
    <property type="nucleotide sequence ID" value="NC_014921.1"/>
</dbReference>
<dbReference type="GO" id="GO:0003723">
    <property type="term" value="F:RNA binding"/>
    <property type="evidence" value="ECO:0007669"/>
    <property type="project" value="UniProtKB-KW"/>
</dbReference>
<accession>A0AB32XA34</accession>
<evidence type="ECO:0000256" key="1">
    <source>
        <dbReference type="PROSITE-ProRule" id="PRU00182"/>
    </source>
</evidence>
<organism evidence="2 3">
    <name type="scientific">Mycoplasmopsis fermentans (strain M64)</name>
    <name type="common">Mycoplasma fermentans</name>
    <dbReference type="NCBI Taxonomy" id="943945"/>
    <lineage>
        <taxon>Bacteria</taxon>
        <taxon>Bacillati</taxon>
        <taxon>Mycoplasmatota</taxon>
        <taxon>Mycoplasmoidales</taxon>
        <taxon>Metamycoplasmataceae</taxon>
        <taxon>Mycoplasmopsis</taxon>
    </lineage>
</organism>
<reference evidence="2 3" key="1">
    <citation type="journal article" date="2011" name="J. Bacteriol.">
        <title>Genome sequence of the repetitive-sequence-rich Mycoplasma fermentans strain M64.</title>
        <authorList>
            <person name="Shu H.W."/>
            <person name="Liu T.T."/>
            <person name="Chang H.Y."/>
            <person name="Liu Y.M."/>
            <person name="Wu K.M."/>
            <person name="Shu H.Y."/>
            <person name="Tsai S.F."/>
            <person name="Hsiao K.J."/>
            <person name="Hu W.S."/>
            <person name="Ng W.V."/>
        </authorList>
    </citation>
    <scope>NUCLEOTIDE SEQUENCE [LARGE SCALE GENOMIC DNA]</scope>
    <source>
        <strain evidence="2 3">M64</strain>
    </source>
</reference>